<feature type="transmembrane region" description="Helical" evidence="6">
    <location>
        <begin position="108"/>
        <end position="127"/>
    </location>
</feature>
<reference evidence="8" key="1">
    <citation type="journal article" date="2014" name="Genome Announc.">
        <title>Draft genome sequence of Weissella oryzae SG25T, isolated from fermented rice grains.</title>
        <authorList>
            <person name="Tanizawa Y."/>
            <person name="Fujisawa T."/>
            <person name="Mochizuki T."/>
            <person name="Kaminuma E."/>
            <person name="Suzuki Y."/>
            <person name="Nakamura Y."/>
            <person name="Tohno M."/>
        </authorList>
    </citation>
    <scope>NUCLEOTIDE SEQUENCE [LARGE SCALE GENOMIC DNA]</scope>
    <source>
        <strain evidence="8">DSM 25784 / JCM 18191 / LMG 30913 / SG25</strain>
    </source>
</reference>
<evidence type="ECO:0000256" key="4">
    <source>
        <dbReference type="ARBA" id="ARBA00022989"/>
    </source>
</evidence>
<evidence type="ECO:0000313" key="8">
    <source>
        <dbReference type="Proteomes" id="UP000030643"/>
    </source>
</evidence>
<evidence type="ECO:0000256" key="6">
    <source>
        <dbReference type="SAM" id="Phobius"/>
    </source>
</evidence>
<dbReference type="RefSeq" id="WP_027698365.1">
    <property type="nucleotide sequence ID" value="NZ_DF820485.1"/>
</dbReference>
<sequence length="157" mass="17871">MKNLSIPLRAVIFSIIIIILGSVSAFSVEWVRGVSIGVIYASFRLPTLAPPQWLFGPTWILLYIMLGIYCASLSRLDSNRKSIYFLMYVQLGLNILWTVAFFTLGNFLLASIMIIIMDGLVIALLRFDQRKIKYILIPYLIWLLFASYLSLAVTILN</sequence>
<dbReference type="Proteomes" id="UP000030643">
    <property type="component" value="Unassembled WGS sequence"/>
</dbReference>
<dbReference type="GO" id="GO:0033013">
    <property type="term" value="P:tetrapyrrole metabolic process"/>
    <property type="evidence" value="ECO:0007669"/>
    <property type="project" value="UniProtKB-ARBA"/>
</dbReference>
<organism evidence="7 8">
    <name type="scientific">Weissella oryzae (strain DSM 25784 / JCM 18191 / LMG 30913 / SG25)</name>
    <dbReference type="NCBI Taxonomy" id="1329250"/>
    <lineage>
        <taxon>Bacteria</taxon>
        <taxon>Bacillati</taxon>
        <taxon>Bacillota</taxon>
        <taxon>Bacilli</taxon>
        <taxon>Lactobacillales</taxon>
        <taxon>Lactobacillaceae</taxon>
        <taxon>Weissella</taxon>
    </lineage>
</organism>
<keyword evidence="5 6" id="KW-0472">Membrane</keyword>
<dbReference type="CDD" id="cd15904">
    <property type="entry name" value="TSPO_MBR"/>
    <property type="match status" value="1"/>
</dbReference>
<feature type="transmembrane region" description="Helical" evidence="6">
    <location>
        <begin position="134"/>
        <end position="156"/>
    </location>
</feature>
<proteinExistence type="inferred from homology"/>
<evidence type="ECO:0000313" key="7">
    <source>
        <dbReference type="EMBL" id="GAK30243.1"/>
    </source>
</evidence>
<accession>A0A069CSN2</accession>
<keyword evidence="4 6" id="KW-1133">Transmembrane helix</keyword>
<dbReference type="AlphaFoldDB" id="A0A069CSN2"/>
<dbReference type="eggNOG" id="COG3476">
    <property type="taxonomic scope" value="Bacteria"/>
</dbReference>
<dbReference type="EMBL" id="DF820485">
    <property type="protein sequence ID" value="GAK30243.1"/>
    <property type="molecule type" value="Genomic_DNA"/>
</dbReference>
<keyword evidence="8" id="KW-1185">Reference proteome</keyword>
<dbReference type="STRING" id="1329250.WOSG25_020380"/>
<evidence type="ECO:0000256" key="2">
    <source>
        <dbReference type="ARBA" id="ARBA00007524"/>
    </source>
</evidence>
<dbReference type="Pfam" id="PF03073">
    <property type="entry name" value="TspO_MBR"/>
    <property type="match status" value="1"/>
</dbReference>
<comment type="subcellular location">
    <subcellularLocation>
        <location evidence="1">Membrane</location>
        <topology evidence="1">Multi-pass membrane protein</topology>
    </subcellularLocation>
</comment>
<name>A0A069CSN2_WEIOS</name>
<feature type="transmembrane region" description="Helical" evidence="6">
    <location>
        <begin position="53"/>
        <end position="71"/>
    </location>
</feature>
<comment type="similarity">
    <text evidence="2">Belongs to the TspO/BZRP family.</text>
</comment>
<dbReference type="PANTHER" id="PTHR10057:SF0">
    <property type="entry name" value="TRANSLOCATOR PROTEIN"/>
    <property type="match status" value="1"/>
</dbReference>
<evidence type="ECO:0000256" key="5">
    <source>
        <dbReference type="ARBA" id="ARBA00023136"/>
    </source>
</evidence>
<dbReference type="PANTHER" id="PTHR10057">
    <property type="entry name" value="PERIPHERAL-TYPE BENZODIAZEPINE RECEPTOR"/>
    <property type="match status" value="1"/>
</dbReference>
<evidence type="ECO:0000256" key="1">
    <source>
        <dbReference type="ARBA" id="ARBA00004141"/>
    </source>
</evidence>
<dbReference type="OrthoDB" id="9795496at2"/>
<keyword evidence="3 6" id="KW-0812">Transmembrane</keyword>
<feature type="transmembrane region" description="Helical" evidence="6">
    <location>
        <begin position="83"/>
        <end position="102"/>
    </location>
</feature>
<protein>
    <submittedName>
        <fullName evidence="7">Tryptophan-rich sensory protein</fullName>
    </submittedName>
</protein>
<dbReference type="InterPro" id="IPR004307">
    <property type="entry name" value="TspO_MBR"/>
</dbReference>
<gene>
    <name evidence="7" type="ORF">WOSG25_020380</name>
</gene>
<dbReference type="InterPro" id="IPR038330">
    <property type="entry name" value="TspO/MBR-related_sf"/>
</dbReference>
<dbReference type="GO" id="GO:0016020">
    <property type="term" value="C:membrane"/>
    <property type="evidence" value="ECO:0007669"/>
    <property type="project" value="UniProtKB-SubCell"/>
</dbReference>
<evidence type="ECO:0000256" key="3">
    <source>
        <dbReference type="ARBA" id="ARBA00022692"/>
    </source>
</evidence>
<dbReference type="Gene3D" id="1.20.1260.100">
    <property type="entry name" value="TspO/MBR protein"/>
    <property type="match status" value="1"/>
</dbReference>